<reference evidence="3" key="1">
    <citation type="journal article" date="2021" name="J. Hered.">
        <title>Genome Assembly of Salicaceae Populus deltoides (Eastern Cottonwood) I-69 Based on Nanopore Sequencing and Hi-C Technologies.</title>
        <authorList>
            <person name="Bai S."/>
            <person name="Wu H."/>
            <person name="Zhang J."/>
            <person name="Pan Z."/>
            <person name="Zhao W."/>
            <person name="Li Z."/>
            <person name="Tong C."/>
        </authorList>
    </citation>
    <scope>NUCLEOTIDE SEQUENCE</scope>
    <source>
        <tissue evidence="3">Leaf</tissue>
    </source>
</reference>
<dbReference type="EMBL" id="JACEGQ020000012">
    <property type="protein sequence ID" value="KAH8492896.1"/>
    <property type="molecule type" value="Genomic_DNA"/>
</dbReference>
<dbReference type="PANTHER" id="PTHR33595">
    <property type="entry name" value="VON WILLEBRAND FACTOR A DOMAIN PROTEIN"/>
    <property type="match status" value="1"/>
</dbReference>
<feature type="region of interest" description="Disordered" evidence="1">
    <location>
        <begin position="38"/>
        <end position="101"/>
    </location>
</feature>
<dbReference type="AlphaFoldDB" id="A0A8T2XIA4"/>
<dbReference type="Proteomes" id="UP000807159">
    <property type="component" value="Chromosome 12"/>
</dbReference>
<evidence type="ECO:0000259" key="2">
    <source>
        <dbReference type="Pfam" id="PF25821"/>
    </source>
</evidence>
<dbReference type="Pfam" id="PF25821">
    <property type="entry name" value="DUF7950"/>
    <property type="match status" value="1"/>
</dbReference>
<protein>
    <recommendedName>
        <fullName evidence="2">DUF7950 domain-containing protein</fullName>
    </recommendedName>
</protein>
<comment type="caution">
    <text evidence="3">The sequence shown here is derived from an EMBL/GenBank/DDBJ whole genome shotgun (WGS) entry which is preliminary data.</text>
</comment>
<proteinExistence type="predicted"/>
<sequence length="327" mass="35378">MDGRGGCCIARYSSVGGGNGMSKVDRIMLRFRPIAPKPATATATATATSGSSVSGGGSSPEMSDVSPRSGRGKRKYNNTSKGTNSKKCNSGGNRKGKVLGEENKAVVDSVVTLPLLPETPDRKDFGTKELKTEVFPGSVSPKPVKSKWLSFDGKVQDQAGHQNHKVGFGVSADQTVVMPRVVNIVGSCVTVECVTDTWVDLDGLGRTDDEKKINMEKDTCPGFISDCYGRVTWENEAYRKMVGQGDGGDHQVFVWLAMKEKVPMKVTIAGHKAFTCRVKVQYQKHDTCRVNGKEKISIVTVPCDVWRMDSGCFAWRLDVKTALCLGL</sequence>
<dbReference type="InterPro" id="IPR057710">
    <property type="entry name" value="DUF7950"/>
</dbReference>
<feature type="compositionally biased region" description="Low complexity" evidence="1">
    <location>
        <begin position="39"/>
        <end position="52"/>
    </location>
</feature>
<evidence type="ECO:0000313" key="3">
    <source>
        <dbReference type="EMBL" id="KAH8492896.1"/>
    </source>
</evidence>
<feature type="compositionally biased region" description="Polar residues" evidence="1">
    <location>
        <begin position="77"/>
        <end position="92"/>
    </location>
</feature>
<name>A0A8T2XIA4_POPDE</name>
<gene>
    <name evidence="3" type="ORF">H0E87_022227</name>
</gene>
<feature type="domain" description="DUF7950" evidence="2">
    <location>
        <begin position="186"/>
        <end position="324"/>
    </location>
</feature>
<keyword evidence="4" id="KW-1185">Reference proteome</keyword>
<accession>A0A8T2XIA4</accession>
<evidence type="ECO:0000256" key="1">
    <source>
        <dbReference type="SAM" id="MobiDB-lite"/>
    </source>
</evidence>
<dbReference type="PANTHER" id="PTHR33595:SF7">
    <property type="entry name" value="OS12G0242500 PROTEIN"/>
    <property type="match status" value="1"/>
</dbReference>
<evidence type="ECO:0000313" key="4">
    <source>
        <dbReference type="Proteomes" id="UP000807159"/>
    </source>
</evidence>
<organism evidence="3 4">
    <name type="scientific">Populus deltoides</name>
    <name type="common">Eastern poplar</name>
    <name type="synonym">Eastern cottonwood</name>
    <dbReference type="NCBI Taxonomy" id="3696"/>
    <lineage>
        <taxon>Eukaryota</taxon>
        <taxon>Viridiplantae</taxon>
        <taxon>Streptophyta</taxon>
        <taxon>Embryophyta</taxon>
        <taxon>Tracheophyta</taxon>
        <taxon>Spermatophyta</taxon>
        <taxon>Magnoliopsida</taxon>
        <taxon>eudicotyledons</taxon>
        <taxon>Gunneridae</taxon>
        <taxon>Pentapetalae</taxon>
        <taxon>rosids</taxon>
        <taxon>fabids</taxon>
        <taxon>Malpighiales</taxon>
        <taxon>Salicaceae</taxon>
        <taxon>Saliceae</taxon>
        <taxon>Populus</taxon>
    </lineage>
</organism>